<keyword evidence="2" id="KW-1185">Reference proteome</keyword>
<dbReference type="AlphaFoldDB" id="A0A445AT34"/>
<dbReference type="Proteomes" id="UP000289738">
    <property type="component" value="Chromosome B01"/>
</dbReference>
<protein>
    <submittedName>
        <fullName evidence="1">Uncharacterized protein</fullName>
    </submittedName>
</protein>
<proteinExistence type="predicted"/>
<reference evidence="1 2" key="1">
    <citation type="submission" date="2019-01" db="EMBL/GenBank/DDBJ databases">
        <title>Sequencing of cultivated peanut Arachis hypogaea provides insights into genome evolution and oil improvement.</title>
        <authorList>
            <person name="Chen X."/>
        </authorList>
    </citation>
    <scope>NUCLEOTIDE SEQUENCE [LARGE SCALE GENOMIC DNA]</scope>
    <source>
        <strain evidence="2">cv. Fuhuasheng</strain>
        <tissue evidence="1">Leaves</tissue>
    </source>
</reference>
<evidence type="ECO:0000313" key="1">
    <source>
        <dbReference type="EMBL" id="RYR29563.1"/>
    </source>
</evidence>
<accession>A0A445AT34</accession>
<name>A0A445AT34_ARAHY</name>
<organism evidence="1 2">
    <name type="scientific">Arachis hypogaea</name>
    <name type="common">Peanut</name>
    <dbReference type="NCBI Taxonomy" id="3818"/>
    <lineage>
        <taxon>Eukaryota</taxon>
        <taxon>Viridiplantae</taxon>
        <taxon>Streptophyta</taxon>
        <taxon>Embryophyta</taxon>
        <taxon>Tracheophyta</taxon>
        <taxon>Spermatophyta</taxon>
        <taxon>Magnoliopsida</taxon>
        <taxon>eudicotyledons</taxon>
        <taxon>Gunneridae</taxon>
        <taxon>Pentapetalae</taxon>
        <taxon>rosids</taxon>
        <taxon>fabids</taxon>
        <taxon>Fabales</taxon>
        <taxon>Fabaceae</taxon>
        <taxon>Papilionoideae</taxon>
        <taxon>50 kb inversion clade</taxon>
        <taxon>dalbergioids sensu lato</taxon>
        <taxon>Dalbergieae</taxon>
        <taxon>Pterocarpus clade</taxon>
        <taxon>Arachis</taxon>
    </lineage>
</organism>
<gene>
    <name evidence="1" type="ORF">Ahy_B01g053992</name>
</gene>
<evidence type="ECO:0000313" key="2">
    <source>
        <dbReference type="Proteomes" id="UP000289738"/>
    </source>
</evidence>
<comment type="caution">
    <text evidence="1">The sequence shown here is derived from an EMBL/GenBank/DDBJ whole genome shotgun (WGS) entry which is preliminary data.</text>
</comment>
<dbReference type="EMBL" id="SDMP01000011">
    <property type="protein sequence ID" value="RYR29563.1"/>
    <property type="molecule type" value="Genomic_DNA"/>
</dbReference>
<sequence>MWKYIFGNNGGTIDIKLKGGDWKMLKHERGIPPPECNSKTLLMPYMIHSLMFELVFSNYDIDDYIINQFELI</sequence>